<dbReference type="PANTHER" id="PTHR14939">
    <property type="entry name" value="F-BOX ONLY PROTEIN 22"/>
    <property type="match status" value="1"/>
</dbReference>
<evidence type="ECO:0000259" key="1">
    <source>
        <dbReference type="SMART" id="SM01204"/>
    </source>
</evidence>
<gene>
    <name evidence="2" type="ORF">CASFOL_006231</name>
</gene>
<proteinExistence type="predicted"/>
<dbReference type="AlphaFoldDB" id="A0ABD3E5T8"/>
<feature type="domain" description="FIST C-domain" evidence="1">
    <location>
        <begin position="350"/>
        <end position="496"/>
    </location>
</feature>
<reference evidence="3" key="1">
    <citation type="journal article" date="2024" name="IScience">
        <title>Strigolactones Initiate the Formation of Haustorium-like Structures in Castilleja.</title>
        <authorList>
            <person name="Buerger M."/>
            <person name="Peterson D."/>
            <person name="Chory J."/>
        </authorList>
    </citation>
    <scope>NUCLEOTIDE SEQUENCE [LARGE SCALE GENOMIC DNA]</scope>
</reference>
<organism evidence="2 3">
    <name type="scientific">Castilleja foliolosa</name>
    <dbReference type="NCBI Taxonomy" id="1961234"/>
    <lineage>
        <taxon>Eukaryota</taxon>
        <taxon>Viridiplantae</taxon>
        <taxon>Streptophyta</taxon>
        <taxon>Embryophyta</taxon>
        <taxon>Tracheophyta</taxon>
        <taxon>Spermatophyta</taxon>
        <taxon>Magnoliopsida</taxon>
        <taxon>eudicotyledons</taxon>
        <taxon>Gunneridae</taxon>
        <taxon>Pentapetalae</taxon>
        <taxon>asterids</taxon>
        <taxon>lamiids</taxon>
        <taxon>Lamiales</taxon>
        <taxon>Orobanchaceae</taxon>
        <taxon>Pedicularideae</taxon>
        <taxon>Castillejinae</taxon>
        <taxon>Castilleja</taxon>
    </lineage>
</organism>
<dbReference type="InterPro" id="IPR036047">
    <property type="entry name" value="F-box-like_dom_sf"/>
</dbReference>
<dbReference type="InterPro" id="IPR019494">
    <property type="entry name" value="FIST_C"/>
</dbReference>
<accession>A0ABD3E5T8</accession>
<keyword evidence="3" id="KW-1185">Reference proteome</keyword>
<comment type="caution">
    <text evidence="2">The sequence shown here is derived from an EMBL/GenBank/DDBJ whole genome shotgun (WGS) entry which is preliminary data.</text>
</comment>
<dbReference type="InterPro" id="IPR001810">
    <property type="entry name" value="F-box_dom"/>
</dbReference>
<dbReference type="Proteomes" id="UP001632038">
    <property type="component" value="Unassembled WGS sequence"/>
</dbReference>
<dbReference type="EMBL" id="JAVIJP010000007">
    <property type="protein sequence ID" value="KAL3649828.1"/>
    <property type="molecule type" value="Genomic_DNA"/>
</dbReference>
<dbReference type="SMART" id="SM01204">
    <property type="entry name" value="FIST_C"/>
    <property type="match status" value="1"/>
</dbReference>
<dbReference type="SUPFAM" id="SSF81383">
    <property type="entry name" value="F-box domain"/>
    <property type="match status" value="1"/>
</dbReference>
<name>A0ABD3E5T8_9LAMI</name>
<protein>
    <recommendedName>
        <fullName evidence="1">FIST C-domain domain-containing protein</fullName>
    </recommendedName>
</protein>
<sequence>MEERCSGSLQKMAKPNDETQIGCRHIISGINDLGDDIIRNIINLLPAVCFASAACVSRSWNSLCNSILLSSPKLSSAVSFNRSLENAVNEVVDKVLSEPIRPHFALASIGPHFSLPAAIQQIDAKLGFRIPVIVNVSEGVIGKDLYTDQFVEVQWEVTDQEAHNSISPEEAVNWGIILTVGFLPGLKAHIVPLLLQQHKGPRRLLVDEFLMDVREAASAVSDSTSPAGIILFADRKADVKPVLQKIAEYAFPEDTFVVGDGGSQFLYRSTNGSNNVRTPDSTCAAVALVFTRDRNKPLGIGETQFHVMLSTGISPVGHTYKAVSVKCNKSSTWLTASRETAREHLDGQTILEEIYDELGDRTQNTPLYIGVTKRRRCSIGMERVRRMQFLEFHEVLGGDEHYLFVNSVGITTVEPFRFYISDSKAALSSCDKVSDDLRYLKLDCDRRKVFGGIIFSCCGRGESFFGKHGVDSAPFLDNFPGVTFGGMYCAGEIGRGKSSLHDPENQGGDICCSEHVYSAVYLVMSYIPPQSE</sequence>
<evidence type="ECO:0000313" key="3">
    <source>
        <dbReference type="Proteomes" id="UP001632038"/>
    </source>
</evidence>
<evidence type="ECO:0000313" key="2">
    <source>
        <dbReference type="EMBL" id="KAL3649828.1"/>
    </source>
</evidence>
<dbReference type="PANTHER" id="PTHR14939:SF5">
    <property type="entry name" value="F-BOX ONLY PROTEIN 22"/>
    <property type="match status" value="1"/>
</dbReference>
<dbReference type="Pfam" id="PF00646">
    <property type="entry name" value="F-box"/>
    <property type="match status" value="1"/>
</dbReference>